<keyword evidence="2" id="KW-1185">Reference proteome</keyword>
<protein>
    <submittedName>
        <fullName evidence="1">Uncharacterized protein</fullName>
    </submittedName>
</protein>
<dbReference type="KEGG" id="rph:RSA_06270"/>
<dbReference type="EMBL" id="CP003308">
    <property type="protein sequence ID" value="AFB26734.1"/>
    <property type="molecule type" value="Genomic_DNA"/>
</dbReference>
<dbReference type="AlphaFoldDB" id="H6PV37"/>
<dbReference type="Proteomes" id="UP000007997">
    <property type="component" value="Chromosome"/>
</dbReference>
<name>H6PV37_RICP3</name>
<gene>
    <name evidence="1" type="ordered locus">RSA_06270</name>
</gene>
<dbReference type="HOGENOM" id="CLU_3140160_0_0_5"/>
<accession>H6PV37</accession>
<sequence>MKEEKEKDRGIFAAVLVNHGNKKRFSNKFWKYKDEEENDYKNDEKHTML</sequence>
<organism evidence="1 2">
    <name type="scientific">Rickettsia philipii (strain 364D)</name>
    <dbReference type="NCBI Taxonomy" id="481009"/>
    <lineage>
        <taxon>Bacteria</taxon>
        <taxon>Pseudomonadati</taxon>
        <taxon>Pseudomonadota</taxon>
        <taxon>Alphaproteobacteria</taxon>
        <taxon>Rickettsiales</taxon>
        <taxon>Rickettsiaceae</taxon>
        <taxon>Rickettsieae</taxon>
        <taxon>Rickettsia</taxon>
        <taxon>spotted fever group</taxon>
    </lineage>
</organism>
<evidence type="ECO:0000313" key="1">
    <source>
        <dbReference type="EMBL" id="AFB26734.1"/>
    </source>
</evidence>
<evidence type="ECO:0000313" key="2">
    <source>
        <dbReference type="Proteomes" id="UP000007997"/>
    </source>
</evidence>
<proteinExistence type="predicted"/>
<dbReference type="RefSeq" id="WP_014364983.1">
    <property type="nucleotide sequence ID" value="NC_016930.1"/>
</dbReference>
<reference evidence="2" key="1">
    <citation type="submission" date="2012-02" db="EMBL/GenBank/DDBJ databases">
        <title>Complete genome sequence of Rickettsia philipii strain 364D.</title>
        <authorList>
            <person name="Johnson S.L."/>
            <person name="Munk A.C."/>
            <person name="Han S."/>
            <person name="Bruce D.C."/>
            <person name="Dasch G.A."/>
        </authorList>
    </citation>
    <scope>NUCLEOTIDE SEQUENCE [LARGE SCALE GENOMIC DNA]</scope>
    <source>
        <strain evidence="2">364D</strain>
    </source>
</reference>